<dbReference type="AlphaFoldDB" id="A0A0F9KJB4"/>
<sequence length="79" mass="9245">MMYFAYPEKVYVIVGMFETSSWYLKDADTKASYITVRKWTLDRKKAVHFDRQEDAENVGLLILNEGEFVIRSINKSSVT</sequence>
<accession>A0A0F9KJB4</accession>
<reference evidence="1" key="1">
    <citation type="journal article" date="2015" name="Nature">
        <title>Complex archaea that bridge the gap between prokaryotes and eukaryotes.</title>
        <authorList>
            <person name="Spang A."/>
            <person name="Saw J.H."/>
            <person name="Jorgensen S.L."/>
            <person name="Zaremba-Niedzwiedzka K."/>
            <person name="Martijn J."/>
            <person name="Lind A.E."/>
            <person name="van Eijk R."/>
            <person name="Schleper C."/>
            <person name="Guy L."/>
            <person name="Ettema T.J."/>
        </authorList>
    </citation>
    <scope>NUCLEOTIDE SEQUENCE</scope>
</reference>
<proteinExistence type="predicted"/>
<comment type="caution">
    <text evidence="1">The sequence shown here is derived from an EMBL/GenBank/DDBJ whole genome shotgun (WGS) entry which is preliminary data.</text>
</comment>
<dbReference type="EMBL" id="LAZR01009081">
    <property type="protein sequence ID" value="KKM74791.1"/>
    <property type="molecule type" value="Genomic_DNA"/>
</dbReference>
<organism evidence="1">
    <name type="scientific">marine sediment metagenome</name>
    <dbReference type="NCBI Taxonomy" id="412755"/>
    <lineage>
        <taxon>unclassified sequences</taxon>
        <taxon>metagenomes</taxon>
        <taxon>ecological metagenomes</taxon>
    </lineage>
</organism>
<evidence type="ECO:0000313" key="1">
    <source>
        <dbReference type="EMBL" id="KKM74791.1"/>
    </source>
</evidence>
<name>A0A0F9KJB4_9ZZZZ</name>
<protein>
    <submittedName>
        <fullName evidence="1">Uncharacterized protein</fullName>
    </submittedName>
</protein>
<gene>
    <name evidence="1" type="ORF">LCGC14_1396750</name>
</gene>